<proteinExistence type="inferred from homology"/>
<dbReference type="Pfam" id="PF00225">
    <property type="entry name" value="Kinesin"/>
    <property type="match status" value="1"/>
</dbReference>
<protein>
    <submittedName>
        <fullName evidence="15 16">Kinesin-like protein KIF14 isoform X1</fullName>
    </submittedName>
</protein>
<evidence type="ECO:0000256" key="4">
    <source>
        <dbReference type="ARBA" id="ARBA00022741"/>
    </source>
</evidence>
<keyword evidence="6 10" id="KW-0175">Coiled coil</keyword>
<dbReference type="InterPro" id="IPR001752">
    <property type="entry name" value="Kinesin_motor_dom"/>
</dbReference>
<accession>A0A6J3ADP7</accession>
<dbReference type="Pfam" id="PF23313">
    <property type="entry name" value="4HB_KIF14"/>
    <property type="match status" value="1"/>
</dbReference>
<evidence type="ECO:0000256" key="8">
    <source>
        <dbReference type="ARBA" id="ARBA00023212"/>
    </source>
</evidence>
<organism evidence="14 15">
    <name type="scientific">Vicugna pacos</name>
    <name type="common">Alpaca</name>
    <name type="synonym">Lama pacos</name>
    <dbReference type="NCBI Taxonomy" id="30538"/>
    <lineage>
        <taxon>Eukaryota</taxon>
        <taxon>Metazoa</taxon>
        <taxon>Chordata</taxon>
        <taxon>Craniata</taxon>
        <taxon>Vertebrata</taxon>
        <taxon>Euteleostomi</taxon>
        <taxon>Mammalia</taxon>
        <taxon>Eutheria</taxon>
        <taxon>Laurasiatheria</taxon>
        <taxon>Artiodactyla</taxon>
        <taxon>Tylopoda</taxon>
        <taxon>Camelidae</taxon>
        <taxon>Vicugna</taxon>
    </lineage>
</organism>
<dbReference type="InterPro" id="IPR027417">
    <property type="entry name" value="P-loop_NTPase"/>
</dbReference>
<feature type="coiled-coil region" evidence="10">
    <location>
        <begin position="909"/>
        <end position="1051"/>
    </location>
</feature>
<evidence type="ECO:0000259" key="13">
    <source>
        <dbReference type="PROSITE" id="PS50067"/>
    </source>
</evidence>
<dbReference type="SUPFAM" id="SSF49879">
    <property type="entry name" value="SMAD/FHA domain"/>
    <property type="match status" value="1"/>
</dbReference>
<evidence type="ECO:0000313" key="16">
    <source>
        <dbReference type="RefSeq" id="XP_072804896.1"/>
    </source>
</evidence>
<dbReference type="Gene3D" id="3.40.850.10">
    <property type="entry name" value="Kinesin motor domain"/>
    <property type="match status" value="1"/>
</dbReference>
<feature type="binding site" evidence="9">
    <location>
        <begin position="429"/>
        <end position="436"/>
    </location>
    <ligand>
        <name>ATP</name>
        <dbReference type="ChEBI" id="CHEBI:30616"/>
    </ligand>
</feature>
<dbReference type="PROSITE" id="PS50067">
    <property type="entry name" value="KINESIN_MOTOR_2"/>
    <property type="match status" value="1"/>
</dbReference>
<dbReference type="CDD" id="cd22707">
    <property type="entry name" value="FHA_KIF14"/>
    <property type="match status" value="1"/>
</dbReference>
<keyword evidence="14" id="KW-1185">Reference proteome</keyword>
<dbReference type="RefSeq" id="XP_072804896.1">
    <property type="nucleotide sequence ID" value="XM_072948795.1"/>
</dbReference>
<evidence type="ECO:0000313" key="19">
    <source>
        <dbReference type="RefSeq" id="XP_072804899.1"/>
    </source>
</evidence>
<keyword evidence="4 9" id="KW-0547">Nucleotide-binding</keyword>
<comment type="similarity">
    <text evidence="9">Belongs to the TRAFAC class myosin-kinesin ATPase superfamily. Kinesin family.</text>
</comment>
<feature type="compositionally biased region" description="Polar residues" evidence="11">
    <location>
        <begin position="33"/>
        <end position="42"/>
    </location>
</feature>
<dbReference type="CDD" id="cd01365">
    <property type="entry name" value="KISc_KIF1A_KIF1B"/>
    <property type="match status" value="1"/>
</dbReference>
<dbReference type="CTD" id="9928"/>
<evidence type="ECO:0000256" key="6">
    <source>
        <dbReference type="ARBA" id="ARBA00023054"/>
    </source>
</evidence>
<evidence type="ECO:0000313" key="14">
    <source>
        <dbReference type="Proteomes" id="UP001652581"/>
    </source>
</evidence>
<dbReference type="PROSITE" id="PS50006">
    <property type="entry name" value="FHA_DOMAIN"/>
    <property type="match status" value="1"/>
</dbReference>
<keyword evidence="5 9" id="KW-0067">ATP-binding</keyword>
<dbReference type="GO" id="GO:0008017">
    <property type="term" value="F:microtubule binding"/>
    <property type="evidence" value="ECO:0007669"/>
    <property type="project" value="InterPro"/>
</dbReference>
<feature type="compositionally biased region" description="Basic and acidic residues" evidence="11">
    <location>
        <begin position="120"/>
        <end position="134"/>
    </location>
</feature>
<dbReference type="GO" id="GO:0030496">
    <property type="term" value="C:midbody"/>
    <property type="evidence" value="ECO:0007669"/>
    <property type="project" value="UniProtKB-SubCell"/>
</dbReference>
<feature type="coiled-coil region" evidence="10">
    <location>
        <begin position="692"/>
        <end position="748"/>
    </location>
</feature>
<dbReference type="GO" id="GO:0003777">
    <property type="term" value="F:microtubule motor activity"/>
    <property type="evidence" value="ECO:0007669"/>
    <property type="project" value="InterPro"/>
</dbReference>
<dbReference type="Pfam" id="PF00498">
    <property type="entry name" value="FHA"/>
    <property type="match status" value="1"/>
</dbReference>
<evidence type="ECO:0000256" key="3">
    <source>
        <dbReference type="ARBA" id="ARBA00022701"/>
    </source>
</evidence>
<dbReference type="GO" id="GO:0043066">
    <property type="term" value="P:negative regulation of apoptotic process"/>
    <property type="evidence" value="ECO:0007669"/>
    <property type="project" value="UniProtKB-ARBA"/>
</dbReference>
<feature type="region of interest" description="Disordered" evidence="11">
    <location>
        <begin position="252"/>
        <end position="300"/>
    </location>
</feature>
<evidence type="ECO:0000256" key="1">
    <source>
        <dbReference type="ARBA" id="ARBA00004245"/>
    </source>
</evidence>
<dbReference type="PROSITE" id="PS00411">
    <property type="entry name" value="KINESIN_MOTOR_1"/>
    <property type="match status" value="1"/>
</dbReference>
<feature type="compositionally biased region" description="Polar residues" evidence="11">
    <location>
        <begin position="135"/>
        <end position="144"/>
    </location>
</feature>
<dbReference type="InParanoid" id="A0A6J3ADP7"/>
<evidence type="ECO:0000256" key="10">
    <source>
        <dbReference type="SAM" id="Coils"/>
    </source>
</evidence>
<reference evidence="15 16" key="1">
    <citation type="submission" date="2025-05" db="UniProtKB">
        <authorList>
            <consortium name="RefSeq"/>
        </authorList>
    </citation>
    <scope>IDENTIFICATION</scope>
</reference>
<evidence type="ECO:0000313" key="18">
    <source>
        <dbReference type="RefSeq" id="XP_072804898.1"/>
    </source>
</evidence>
<dbReference type="GO" id="GO:0005524">
    <property type="term" value="F:ATP binding"/>
    <property type="evidence" value="ECO:0007669"/>
    <property type="project" value="UniProtKB-UniRule"/>
</dbReference>
<keyword evidence="3" id="KW-0493">Microtubule</keyword>
<feature type="domain" description="FHA" evidence="12">
    <location>
        <begin position="805"/>
        <end position="856"/>
    </location>
</feature>
<keyword evidence="2" id="KW-0963">Cytoplasm</keyword>
<dbReference type="GO" id="GO:0005634">
    <property type="term" value="C:nucleus"/>
    <property type="evidence" value="ECO:0007669"/>
    <property type="project" value="UniProtKB-SubCell"/>
</dbReference>
<dbReference type="RefSeq" id="XP_072804898.1">
    <property type="nucleotide sequence ID" value="XM_072948797.1"/>
</dbReference>
<dbReference type="InterPro" id="IPR019821">
    <property type="entry name" value="Kinesin_motor_CS"/>
</dbReference>
<dbReference type="GeneID" id="102533865"/>
<dbReference type="Pfam" id="PF16183">
    <property type="entry name" value="Kinesin_assoc"/>
    <property type="match status" value="1"/>
</dbReference>
<dbReference type="InterPro" id="IPR032405">
    <property type="entry name" value="Kinesin_assoc"/>
</dbReference>
<feature type="region of interest" description="Disordered" evidence="11">
    <location>
        <begin position="33"/>
        <end position="54"/>
    </location>
</feature>
<keyword evidence="8" id="KW-0206">Cytoskeleton</keyword>
<name>A0A6J3ADP7_VICPA</name>
<dbReference type="SMART" id="SM00129">
    <property type="entry name" value="KISc"/>
    <property type="match status" value="1"/>
</dbReference>
<feature type="region of interest" description="Disordered" evidence="11">
    <location>
        <begin position="182"/>
        <end position="227"/>
    </location>
</feature>
<dbReference type="PRINTS" id="PR00380">
    <property type="entry name" value="KINESINHEAVY"/>
</dbReference>
<feature type="compositionally biased region" description="Basic and acidic residues" evidence="11">
    <location>
        <begin position="253"/>
        <end position="269"/>
    </location>
</feature>
<evidence type="ECO:0000256" key="7">
    <source>
        <dbReference type="ARBA" id="ARBA00023175"/>
    </source>
</evidence>
<keyword evidence="7 9" id="KW-0505">Motor protein</keyword>
<dbReference type="FunCoup" id="A0A6J3ADP7">
    <property type="interactions" value="522"/>
</dbReference>
<dbReference type="GO" id="GO:0007018">
    <property type="term" value="P:microtubule-based movement"/>
    <property type="evidence" value="ECO:0007669"/>
    <property type="project" value="InterPro"/>
</dbReference>
<dbReference type="Gene3D" id="2.60.200.20">
    <property type="match status" value="1"/>
</dbReference>
<dbReference type="SMART" id="SM00240">
    <property type="entry name" value="FHA"/>
    <property type="match status" value="1"/>
</dbReference>
<dbReference type="GO" id="GO:0005819">
    <property type="term" value="C:spindle"/>
    <property type="evidence" value="ECO:0007669"/>
    <property type="project" value="UniProtKB-SubCell"/>
</dbReference>
<evidence type="ECO:0000313" key="17">
    <source>
        <dbReference type="RefSeq" id="XP_072804897.1"/>
    </source>
</evidence>
<evidence type="ECO:0000256" key="2">
    <source>
        <dbReference type="ARBA" id="ARBA00022490"/>
    </source>
</evidence>
<dbReference type="RefSeq" id="XP_031531743.2">
    <property type="nucleotide sequence ID" value="XM_031675883.2"/>
</dbReference>
<dbReference type="RefSeq" id="XP_072804899.1">
    <property type="nucleotide sequence ID" value="XM_072948798.1"/>
</dbReference>
<dbReference type="Proteomes" id="UP001652581">
    <property type="component" value="Chromosome 23"/>
</dbReference>
<dbReference type="RefSeq" id="XP_072804897.1">
    <property type="nucleotide sequence ID" value="XM_072948796.1"/>
</dbReference>
<evidence type="ECO:0000259" key="12">
    <source>
        <dbReference type="PROSITE" id="PS50006"/>
    </source>
</evidence>
<dbReference type="PANTHER" id="PTHR47117:SF7">
    <property type="entry name" value="KINESIN-LIKE PROTEIN KIF14"/>
    <property type="match status" value="1"/>
</dbReference>
<dbReference type="PANTHER" id="PTHR47117">
    <property type="entry name" value="STAR-RELATED LIPID TRANSFER PROTEIN 9"/>
    <property type="match status" value="1"/>
</dbReference>
<evidence type="ECO:0000256" key="9">
    <source>
        <dbReference type="PROSITE-ProRule" id="PRU00283"/>
    </source>
</evidence>
<feature type="domain" description="Kinesin motor" evidence="13">
    <location>
        <begin position="340"/>
        <end position="681"/>
    </location>
</feature>
<feature type="region of interest" description="Disordered" evidence="11">
    <location>
        <begin position="89"/>
        <end position="144"/>
    </location>
</feature>
<dbReference type="InterPro" id="IPR036961">
    <property type="entry name" value="Kinesin_motor_dom_sf"/>
</dbReference>
<dbReference type="InterPro" id="IPR056523">
    <property type="entry name" value="4HB_KIF14"/>
</dbReference>
<dbReference type="InterPro" id="IPR000253">
    <property type="entry name" value="FHA_dom"/>
</dbReference>
<evidence type="ECO:0000256" key="11">
    <source>
        <dbReference type="SAM" id="MobiDB-lite"/>
    </source>
</evidence>
<evidence type="ECO:0000256" key="5">
    <source>
        <dbReference type="ARBA" id="ARBA00022840"/>
    </source>
</evidence>
<dbReference type="InterPro" id="IPR008984">
    <property type="entry name" value="SMAD_FHA_dom_sf"/>
</dbReference>
<evidence type="ECO:0000313" key="15">
    <source>
        <dbReference type="RefSeq" id="XP_031531743.2"/>
    </source>
</evidence>
<gene>
    <name evidence="15 16 17 18 19" type="primary">KIF14</name>
</gene>
<comment type="subcellular location">
    <subcellularLocation>
        <location evidence="1">Cytoplasm</location>
        <location evidence="1">Cytoskeleton</location>
    </subcellularLocation>
</comment>
<dbReference type="SUPFAM" id="SSF52540">
    <property type="entry name" value="P-loop containing nucleoside triphosphate hydrolases"/>
    <property type="match status" value="1"/>
</dbReference>
<sequence>MSVHTVCDRSSGGDLGLPATPGRLALSILARSRQLQPESETSAPEDGAALLRPAGKAGGIDSTYVISACEKPEGAPLPPHPAGRLTLQRRVTRSKDSSLLGGERGGAAEKTAEPRLMPRRRAEAAAAEKQETTESNHSSPETSINWKVVNHDKTFFVAPSVPPAADPKDADVQAAEKYQGTFPARSGAGEGVALGSSSDRAPVGSRGQTEAVRSGCSATRPAQSKLDVRASETGNLHLRGAGKDVAKLSNKYESLEKRTPSKSLTEHRWTPKRGLPQLKSPAASVPRSRVPSLQVKQMPKSSLLANKRERLQESTFLLEEEPALRKTSAETDPLKVENSQVTVAVRVRPFSSREMTERSPQVVFMNGDEVAVEHPGLRQVYSFVYDLAFWSVDKRHPGFASQTAVYAALAAPLLQQAFQGYNTCLFAYGQTGSGKSYTMMGFSEEPGIIPRFCEDLFAQVAKKQTQEVSYHLEMSFFEVYNEKIHDLLICENGQRKQTLRVREHPTSGPYVEGLSTNVVSSYSDVQVWLELGNKKKATAATGMNDKSSRSHSVLTLVMTQTKTEFVEGEELDHRVRSRVNLVDLAGSERCPMTQTSGERLKEGVSINKSLLTLGKVISALSERAHGRRVFVPYRESVLTWLLKESLSGNSKTAMVATVSPAASSVEETLGALRYAAQARAIVNVARVNEDVSARLIRELKAEIEKLKAAQRSSQNIDPERYRLCRQEITSLRMKLHQQERDMADMQRMWKEKFEQAEKRKLQVTKELQKAGITFQMDNHLPNLVNLNEDPQLSEILLYMLKEGTTTVGKHRPSSGHDIQLAGVLIAEDHCTIRNVDGTVSITPVGEAKTYVNGKLILEPTVLHHGDRVILGGDHYFRFNHPGGVQKGDRPSGRDTLMSEGAKDFEFAKNDLLAAQRGQLEAEIKEAQLKAKEEMMQGIQIVKEMAQQELSSQKAAYESRISALEAELKEESQRKRMQEINNQKATHKIEELEKAKQRFEQEAHASRKRLEMEALATKQALEDHRIRHAKILDALETEKQRIAKEVQILQQNQSSRDKPLTIQPNWGSMKLSLMIQEANAVSKKLEKNYVFGRHVVPDKGGGSDTCVQVRNLQLGVSTVWSLEKFESKLAAMKELYESYGSNRSEDVFCDPADEWEPDITDVPVSSFSRRRSRSLMKNRRVSGCLLDIAACSAQDARPSRSSGLAGKSSTVYPGSAESPLPGVCRELIGSSLELLGHSYDEENTVADSLISNLLRICEGILAISKAHKEQDEDSQCDVFSDGATQSLTVRVASAFEQLVVLTRLWLRGELPGGSSAALPDELRQEVERLGGCLQLFLQGCSSDISSMVKEAQKQVTQTVLRAVKCVGQLAALRGTELHPPENSDRRAAGGQDDFMDALCDGVGSGLEHLLDSGLEKAEELARELLRQDTPSEVTKQMKASAVGLIGSLEHLFAEWKTKSFRTQEENPEYQDLKKMVNLAPEFLKLKRGLEQTIQMTVSAMRGCRGDVSLLKNCIESLCSSARAVQARGPASAQSSAGSGARGDHGALGSLATSLLLCFESEERPDLLEPWDACNQGPGAEG</sequence>
<dbReference type="KEGG" id="vpc:102533865"/>
<dbReference type="GO" id="GO:0005874">
    <property type="term" value="C:microtubule"/>
    <property type="evidence" value="ECO:0007669"/>
    <property type="project" value="UniProtKB-KW"/>
</dbReference>